<organism evidence="17">
    <name type="scientific">Acididesulfobacillus acetoxydans</name>
    <dbReference type="NCBI Taxonomy" id="1561005"/>
    <lineage>
        <taxon>Bacteria</taxon>
        <taxon>Bacillati</taxon>
        <taxon>Bacillota</taxon>
        <taxon>Clostridia</taxon>
        <taxon>Eubacteriales</taxon>
        <taxon>Peptococcaceae</taxon>
        <taxon>Acididesulfobacillus</taxon>
    </lineage>
</organism>
<evidence type="ECO:0000313" key="17">
    <source>
        <dbReference type="EMBL" id="CAA7602398.1"/>
    </source>
</evidence>
<feature type="compositionally biased region" description="Gly residues" evidence="14">
    <location>
        <begin position="745"/>
        <end position="760"/>
    </location>
</feature>
<dbReference type="SUPFAM" id="SSF52540">
    <property type="entry name" value="P-loop containing nucleoside triphosphate hydrolases"/>
    <property type="match status" value="1"/>
</dbReference>
<dbReference type="EMBL" id="CDGJ01000081">
    <property type="protein sequence ID" value="CEJ08367.1"/>
    <property type="molecule type" value="Genomic_DNA"/>
</dbReference>
<evidence type="ECO:0000256" key="11">
    <source>
        <dbReference type="ARBA" id="ARBA00034900"/>
    </source>
</evidence>
<dbReference type="EC" id="5.6.2.4" evidence="10"/>
<keyword evidence="7" id="KW-0238">DNA-binding</keyword>
<feature type="domain" description="UvrD-like helicase ATP-binding" evidence="15">
    <location>
        <begin position="5"/>
        <end position="284"/>
    </location>
</feature>
<dbReference type="GO" id="GO:0003677">
    <property type="term" value="F:DNA binding"/>
    <property type="evidence" value="ECO:0007669"/>
    <property type="project" value="UniProtKB-KW"/>
</dbReference>
<feature type="region of interest" description="Disordered" evidence="14">
    <location>
        <begin position="524"/>
        <end position="607"/>
    </location>
</feature>
<keyword evidence="8" id="KW-0413">Isomerase</keyword>
<accession>A0A8S0W4G3</accession>
<dbReference type="AlphaFoldDB" id="A0A8S0W4G3"/>
<dbReference type="InterPro" id="IPR014016">
    <property type="entry name" value="UvrD-like_ATP-bd"/>
</dbReference>
<dbReference type="PROSITE" id="PS51217">
    <property type="entry name" value="UVRD_HELICASE_CTER"/>
    <property type="match status" value="1"/>
</dbReference>
<evidence type="ECO:0000256" key="12">
    <source>
        <dbReference type="ARBA" id="ARBA00048988"/>
    </source>
</evidence>
<dbReference type="GO" id="GO:0033202">
    <property type="term" value="C:DNA helicase complex"/>
    <property type="evidence" value="ECO:0007669"/>
    <property type="project" value="TreeGrafter"/>
</dbReference>
<keyword evidence="19" id="KW-1185">Reference proteome</keyword>
<dbReference type="InterPro" id="IPR027417">
    <property type="entry name" value="P-loop_NTPase"/>
</dbReference>
<dbReference type="EMBL" id="LR746496">
    <property type="protein sequence ID" value="CAA7602398.1"/>
    <property type="molecule type" value="Genomic_DNA"/>
</dbReference>
<evidence type="ECO:0000256" key="6">
    <source>
        <dbReference type="ARBA" id="ARBA00022840"/>
    </source>
</evidence>
<evidence type="ECO:0000313" key="18">
    <source>
        <dbReference type="EMBL" id="CEJ08367.1"/>
    </source>
</evidence>
<dbReference type="GO" id="GO:0005829">
    <property type="term" value="C:cytosol"/>
    <property type="evidence" value="ECO:0007669"/>
    <property type="project" value="TreeGrafter"/>
</dbReference>
<dbReference type="Pfam" id="PF00580">
    <property type="entry name" value="UvrD-helicase"/>
    <property type="match status" value="1"/>
</dbReference>
<evidence type="ECO:0000259" key="15">
    <source>
        <dbReference type="PROSITE" id="PS51198"/>
    </source>
</evidence>
<dbReference type="PANTHER" id="PTHR11070">
    <property type="entry name" value="UVRD / RECB / PCRA DNA HELICASE FAMILY MEMBER"/>
    <property type="match status" value="1"/>
</dbReference>
<dbReference type="Gene3D" id="1.10.486.10">
    <property type="entry name" value="PCRA, domain 4"/>
    <property type="match status" value="2"/>
</dbReference>
<name>A0A8S0W4G3_9FIRM</name>
<dbReference type="RefSeq" id="WP_240985773.1">
    <property type="nucleotide sequence ID" value="NZ_CDGJ01000081.1"/>
</dbReference>
<feature type="domain" description="UvrD-like helicase C-terminal" evidence="16">
    <location>
        <begin position="285"/>
        <end position="653"/>
    </location>
</feature>
<dbReference type="InterPro" id="IPR000212">
    <property type="entry name" value="DNA_helicase_UvrD/REP"/>
</dbReference>
<evidence type="ECO:0000256" key="1">
    <source>
        <dbReference type="ARBA" id="ARBA00009922"/>
    </source>
</evidence>
<dbReference type="Gene3D" id="3.40.50.300">
    <property type="entry name" value="P-loop containing nucleotide triphosphate hydrolases"/>
    <property type="match status" value="3"/>
</dbReference>
<dbReference type="GO" id="GO:0043138">
    <property type="term" value="F:3'-5' DNA helicase activity"/>
    <property type="evidence" value="ECO:0007669"/>
    <property type="project" value="UniProtKB-EC"/>
</dbReference>
<evidence type="ECO:0000256" key="10">
    <source>
        <dbReference type="ARBA" id="ARBA00034808"/>
    </source>
</evidence>
<evidence type="ECO:0000256" key="4">
    <source>
        <dbReference type="ARBA" id="ARBA00022801"/>
    </source>
</evidence>
<evidence type="ECO:0000256" key="9">
    <source>
        <dbReference type="ARBA" id="ARBA00034617"/>
    </source>
</evidence>
<proteinExistence type="inferred from homology"/>
<evidence type="ECO:0000256" key="8">
    <source>
        <dbReference type="ARBA" id="ARBA00023235"/>
    </source>
</evidence>
<comment type="similarity">
    <text evidence="1">Belongs to the helicase family. UvrD subfamily.</text>
</comment>
<evidence type="ECO:0000256" key="5">
    <source>
        <dbReference type="ARBA" id="ARBA00022806"/>
    </source>
</evidence>
<evidence type="ECO:0000256" key="14">
    <source>
        <dbReference type="SAM" id="MobiDB-lite"/>
    </source>
</evidence>
<evidence type="ECO:0000313" key="19">
    <source>
        <dbReference type="Proteomes" id="UP001071230"/>
    </source>
</evidence>
<keyword evidence="5 13" id="KW-0347">Helicase</keyword>
<dbReference type="FunFam" id="1.10.486.10:FF:000003">
    <property type="entry name" value="ATP-dependent DNA helicase"/>
    <property type="match status" value="1"/>
</dbReference>
<dbReference type="PANTHER" id="PTHR11070:SF2">
    <property type="entry name" value="ATP-DEPENDENT DNA HELICASE SRS2"/>
    <property type="match status" value="1"/>
</dbReference>
<feature type="compositionally biased region" description="Basic and acidic residues" evidence="14">
    <location>
        <begin position="549"/>
        <end position="561"/>
    </location>
</feature>
<dbReference type="GO" id="GO:0009314">
    <property type="term" value="P:response to radiation"/>
    <property type="evidence" value="ECO:0007669"/>
    <property type="project" value="UniProtKB-ARBA"/>
</dbReference>
<reference evidence="18" key="1">
    <citation type="submission" date="2014-11" db="EMBL/GenBank/DDBJ databases">
        <authorList>
            <person name="Hornung B.V."/>
        </authorList>
    </citation>
    <scope>NUCLEOTIDE SEQUENCE</scope>
    <source>
        <strain evidence="18">INE</strain>
    </source>
</reference>
<dbReference type="Pfam" id="PF21196">
    <property type="entry name" value="PcrA_UvrD_tudor"/>
    <property type="match status" value="1"/>
</dbReference>
<comment type="catalytic activity">
    <reaction evidence="12">
        <text>ATP + H2O = ADP + phosphate + H(+)</text>
        <dbReference type="Rhea" id="RHEA:13065"/>
        <dbReference type="ChEBI" id="CHEBI:15377"/>
        <dbReference type="ChEBI" id="CHEBI:15378"/>
        <dbReference type="ChEBI" id="CHEBI:30616"/>
        <dbReference type="ChEBI" id="CHEBI:43474"/>
        <dbReference type="ChEBI" id="CHEBI:456216"/>
        <dbReference type="EC" id="5.6.2.4"/>
    </reaction>
</comment>
<dbReference type="KEGG" id="aacx:DEACI_3072"/>
<gene>
    <name evidence="18" type="ORF">DEACI_2843</name>
    <name evidence="17" type="ORF">DEACI_3072</name>
</gene>
<evidence type="ECO:0000256" key="2">
    <source>
        <dbReference type="ARBA" id="ARBA00014807"/>
    </source>
</evidence>
<keyword evidence="3 13" id="KW-0547">Nucleotide-binding</keyword>
<sequence>MYSLADLNPVQREAVEHRDGPLLILAGAGSGKTRVLTYRIAHLVARGVAPWSILAITFTNKAAKEMRQRVETLLGSAGAGLWVSTFHSACVRILRREIDHLSGYARSFVIYDTGDQLSVLKSCLKELDLDEKKFPARGISAKISDWKNRLCQVQDAEGQAAEYFEEMAAKAYRLYQKKLMANNALDFDDIIMLTVELFRQNPTVLDYYRDRFRYILVDEYQDTNHAQYTLVNLLAARYRNLCVVGDDDQAVYGWRGADVQNILAFERDYPEAVVLKLEQNYRSTKHILQAANAVVRHNLDRKAKSLWTENLSGDLLIHYAAEDERDEARYVAERIRRLKDREGRPNKDFAVLYRSNAQSRILEEYLLREGIPYRVVSGMKFYERMEIKDILAYLRVLHNPADRVSFSRILNVPKRGLGESVLAKVLLYAEEQGLDMLAALREAEYIPGLRPQAREALLSLSRLLEELREQSLEGKITDLVEEILDKTDYWTMLKADNTPEAQARVENLQEFLSVTAEYDAKIPEERDEQAAEEGNRPAAGTASGSLAEAEDRLGPGAEDRPGTQAGGTFLTGGEDRIVSGTGDTASAGAEDRPIPEAGGDFPAEEEDGPALVIDDFSAGVGGFLEQVALVADIDQLNEGDDGVVLMTMHSAKGLEFPVVFLVGMEEGIFPSSHSLLAEAALEEERRLCYVALTRAKEKIYLCCASRRLLYGHIQSNLPSRFFSEVPPELMLDRDPIDPPPRRQGRMGGAVRGGGFAGTSGHGRSKNRDDGSLASAGTPLATGKSETYHVGDKVEHEKFGRGIIVSVKGEGASAILTVAFSGQLKQLISEYAKLTRF</sequence>
<dbReference type="GO" id="GO:0000725">
    <property type="term" value="P:recombinational repair"/>
    <property type="evidence" value="ECO:0007669"/>
    <property type="project" value="TreeGrafter"/>
</dbReference>
<keyword evidence="6 13" id="KW-0067">ATP-binding</keyword>
<evidence type="ECO:0000259" key="16">
    <source>
        <dbReference type="PROSITE" id="PS51217"/>
    </source>
</evidence>
<dbReference type="Proteomes" id="UP001071230">
    <property type="component" value="Unassembled WGS sequence"/>
</dbReference>
<dbReference type="GO" id="GO:0005524">
    <property type="term" value="F:ATP binding"/>
    <property type="evidence" value="ECO:0007669"/>
    <property type="project" value="UniProtKB-UniRule"/>
</dbReference>
<evidence type="ECO:0000256" key="7">
    <source>
        <dbReference type="ARBA" id="ARBA00023125"/>
    </source>
</evidence>
<comment type="catalytic activity">
    <reaction evidence="9">
        <text>Couples ATP hydrolysis with the unwinding of duplex DNA by translocating in the 3'-5' direction.</text>
        <dbReference type="EC" id="5.6.2.4"/>
    </reaction>
</comment>
<dbReference type="Proteomes" id="UP000836597">
    <property type="component" value="Chromosome"/>
</dbReference>
<evidence type="ECO:0000256" key="3">
    <source>
        <dbReference type="ARBA" id="ARBA00022741"/>
    </source>
</evidence>
<reference evidence="17" key="2">
    <citation type="submission" date="2020-01" db="EMBL/GenBank/DDBJ databases">
        <authorList>
            <person name="Hornung B."/>
        </authorList>
    </citation>
    <scope>NUCLEOTIDE SEQUENCE</scope>
    <source>
        <strain evidence="17">PacBioINE</strain>
    </source>
</reference>
<dbReference type="PROSITE" id="PS51198">
    <property type="entry name" value="UVRD_HELICASE_ATP_BIND"/>
    <property type="match status" value="1"/>
</dbReference>
<feature type="binding site" evidence="13">
    <location>
        <begin position="26"/>
        <end position="33"/>
    </location>
    <ligand>
        <name>ATP</name>
        <dbReference type="ChEBI" id="CHEBI:30616"/>
    </ligand>
</feature>
<dbReference type="Pfam" id="PF13361">
    <property type="entry name" value="UvrD_C"/>
    <property type="match status" value="1"/>
</dbReference>
<evidence type="ECO:0000256" key="13">
    <source>
        <dbReference type="PROSITE-ProRule" id="PRU00560"/>
    </source>
</evidence>
<dbReference type="GO" id="GO:0016787">
    <property type="term" value="F:hydrolase activity"/>
    <property type="evidence" value="ECO:0007669"/>
    <property type="project" value="UniProtKB-UniRule"/>
</dbReference>
<keyword evidence="4 13" id="KW-0378">Hydrolase</keyword>
<dbReference type="FunFam" id="1.10.10.160:FF:000001">
    <property type="entry name" value="ATP-dependent DNA helicase"/>
    <property type="match status" value="1"/>
</dbReference>
<feature type="region of interest" description="Disordered" evidence="14">
    <location>
        <begin position="733"/>
        <end position="786"/>
    </location>
</feature>
<dbReference type="CDD" id="cd17932">
    <property type="entry name" value="DEXQc_UvrD"/>
    <property type="match status" value="1"/>
</dbReference>
<protein>
    <recommendedName>
        <fullName evidence="2">ATP-dependent DNA helicase PcrA</fullName>
        <ecNumber evidence="10">5.6.2.4</ecNumber>
    </recommendedName>
    <alternativeName>
        <fullName evidence="11">DNA 3'-5' helicase PcrA</fullName>
    </alternativeName>
</protein>
<dbReference type="InterPro" id="IPR014017">
    <property type="entry name" value="DNA_helicase_UvrD-like_C"/>
</dbReference>
<dbReference type="Gene3D" id="1.10.10.160">
    <property type="match status" value="1"/>
</dbReference>
<dbReference type="InterPro" id="IPR013986">
    <property type="entry name" value="DExx_box_DNA_helicase_dom_sf"/>
</dbReference>